<accession>A0A8B6X4D5</accession>
<evidence type="ECO:0000313" key="1">
    <source>
        <dbReference type="Proteomes" id="UP000675920"/>
    </source>
</evidence>
<protein>
    <submittedName>
        <fullName evidence="2">Uncharacterized protein</fullName>
    </submittedName>
</protein>
<keyword evidence="1" id="KW-1185">Reference proteome</keyword>
<evidence type="ECO:0000313" key="2">
    <source>
        <dbReference type="RefSeq" id="WP_028311612.1"/>
    </source>
</evidence>
<sequence>MPLPGQDPMSIAIAAMNEARNGGDFNALFRGRKLAFKLTSLRDSVCDLREAANDAATNVGAVLVPGSNQVVDALLGLARLIRDGGKAMMAGLKSAFHKLLDVFDELRTALADAFQPLLGVMNMAIDALVNLLFDLLPNVFIEFVKGIVAAVLPFVGQIKAVGGMLLAVGGLVRNAIERRQLVKSAAALDLNNRFSSAARGSIMTMIDDELRRAAADAAIETVNAGSSVAGLVFTGNVAGMVSGIATSVAKLCIKVGVLVSDLLKMRRGNELLDRMAADPRHDVNPAALFAAAPILGCHYLVSATQSSLIANTGFSTSFRTRITTSSQAWLAAYQAKAAQLTPLRTKAFELVRASRMELTAESRFGISLDISLVDEAKDAITGAIGDAVTGRAGAAVMARMA</sequence>
<dbReference type="Proteomes" id="UP000675920">
    <property type="component" value="Unplaced"/>
</dbReference>
<dbReference type="AlphaFoldDB" id="A0A8B6X4D5"/>
<proteinExistence type="predicted"/>
<name>A0A8B6X4D5_9BURK</name>
<dbReference type="RefSeq" id="WP_028311612.1">
    <property type="nucleotide sequence ID" value="NZ_AXWS01000013.1"/>
</dbReference>
<dbReference type="OrthoDB" id="289205at2"/>
<organism evidence="1 2">
    <name type="scientific">Derxia gummosa DSM 723</name>
    <dbReference type="NCBI Taxonomy" id="1121388"/>
    <lineage>
        <taxon>Bacteria</taxon>
        <taxon>Pseudomonadati</taxon>
        <taxon>Pseudomonadota</taxon>
        <taxon>Betaproteobacteria</taxon>
        <taxon>Burkholderiales</taxon>
        <taxon>Alcaligenaceae</taxon>
        <taxon>Derxia</taxon>
    </lineage>
</organism>
<reference evidence="2" key="1">
    <citation type="submission" date="2025-08" db="UniProtKB">
        <authorList>
            <consortium name="RefSeq"/>
        </authorList>
    </citation>
    <scope>IDENTIFICATION</scope>
</reference>